<reference evidence="3" key="1">
    <citation type="submission" date="2024-07" db="EMBL/GenBank/DDBJ databases">
        <title>Two chromosome-level genome assemblies of Korean endemic species Abeliophyllum distichum and Forsythia ovata (Oleaceae).</title>
        <authorList>
            <person name="Jang H."/>
        </authorList>
    </citation>
    <scope>NUCLEOTIDE SEQUENCE [LARGE SCALE GENOMIC DNA]</scope>
</reference>
<evidence type="ECO:0000256" key="1">
    <source>
        <dbReference type="SAM" id="MobiDB-lite"/>
    </source>
</evidence>
<protein>
    <submittedName>
        <fullName evidence="2">Chromo-like domain superfamily</fullName>
    </submittedName>
</protein>
<dbReference type="SUPFAM" id="SSF54160">
    <property type="entry name" value="Chromo domain-like"/>
    <property type="match status" value="1"/>
</dbReference>
<accession>A0ABD1VUF0</accession>
<feature type="region of interest" description="Disordered" evidence="1">
    <location>
        <begin position="101"/>
        <end position="123"/>
    </location>
</feature>
<dbReference type="InterPro" id="IPR016197">
    <property type="entry name" value="Chromo-like_dom_sf"/>
</dbReference>
<evidence type="ECO:0000313" key="2">
    <source>
        <dbReference type="EMBL" id="KAL2540198.1"/>
    </source>
</evidence>
<comment type="caution">
    <text evidence="2">The sequence shown here is derived from an EMBL/GenBank/DDBJ whole genome shotgun (WGS) entry which is preliminary data.</text>
</comment>
<keyword evidence="3" id="KW-1185">Reference proteome</keyword>
<proteinExistence type="predicted"/>
<dbReference type="Proteomes" id="UP001604336">
    <property type="component" value="Unassembled WGS sequence"/>
</dbReference>
<gene>
    <name evidence="2" type="ORF">Adt_01176</name>
</gene>
<name>A0ABD1VUF0_9LAMI</name>
<organism evidence="2 3">
    <name type="scientific">Abeliophyllum distichum</name>
    <dbReference type="NCBI Taxonomy" id="126358"/>
    <lineage>
        <taxon>Eukaryota</taxon>
        <taxon>Viridiplantae</taxon>
        <taxon>Streptophyta</taxon>
        <taxon>Embryophyta</taxon>
        <taxon>Tracheophyta</taxon>
        <taxon>Spermatophyta</taxon>
        <taxon>Magnoliopsida</taxon>
        <taxon>eudicotyledons</taxon>
        <taxon>Gunneridae</taxon>
        <taxon>Pentapetalae</taxon>
        <taxon>asterids</taxon>
        <taxon>lamiids</taxon>
        <taxon>Lamiales</taxon>
        <taxon>Oleaceae</taxon>
        <taxon>Forsythieae</taxon>
        <taxon>Abeliophyllum</taxon>
    </lineage>
</organism>
<evidence type="ECO:0000313" key="3">
    <source>
        <dbReference type="Proteomes" id="UP001604336"/>
    </source>
</evidence>
<sequence length="123" mass="14434">MAYTVVVEHLPPFISTDEIKQPTEVLHTKIFKKENSAGTHWLIEWKGQPAKEATWEDFDRIMKEYQDFQHWGQCLFKGGGCHDQNEQQPSWRRKGRRCNRINGNSIGRGRNRSVHKTASFHLN</sequence>
<dbReference type="AlphaFoldDB" id="A0ABD1VUF0"/>
<dbReference type="EMBL" id="JBFOLK010000001">
    <property type="protein sequence ID" value="KAL2540198.1"/>
    <property type="molecule type" value="Genomic_DNA"/>
</dbReference>
<dbReference type="Gene3D" id="2.40.50.40">
    <property type="match status" value="1"/>
</dbReference>